<dbReference type="EMBL" id="JAVHJM010000012">
    <property type="protein sequence ID" value="KAK6500718.1"/>
    <property type="molecule type" value="Genomic_DNA"/>
</dbReference>
<evidence type="ECO:0000313" key="2">
    <source>
        <dbReference type="EMBL" id="KAK6500718.1"/>
    </source>
</evidence>
<accession>A0AAN8RQC5</accession>
<evidence type="ECO:0000256" key="1">
    <source>
        <dbReference type="SAM" id="MobiDB-lite"/>
    </source>
</evidence>
<name>A0AAN8RQC5_9PEZI</name>
<dbReference type="Proteomes" id="UP001307849">
    <property type="component" value="Unassembled WGS sequence"/>
</dbReference>
<sequence length="122" mass="13158">MKDLNGDKSMSKHGPGSGITFGKGSRLSLYTRRIWEGREIKSREWGVIGITARSDVNTSPVFSSKGDSGACVADAYGRISGIITGGAGFREGVPDVTYVTPIHLITEALHSTKTFQYAQVYE</sequence>
<feature type="region of interest" description="Disordered" evidence="1">
    <location>
        <begin position="1"/>
        <end position="23"/>
    </location>
</feature>
<evidence type="ECO:0008006" key="4">
    <source>
        <dbReference type="Google" id="ProtNLM"/>
    </source>
</evidence>
<dbReference type="SUPFAM" id="SSF50494">
    <property type="entry name" value="Trypsin-like serine proteases"/>
    <property type="match status" value="1"/>
</dbReference>
<protein>
    <recommendedName>
        <fullName evidence="4">Peptidase S1 domain-containing protein</fullName>
    </recommendedName>
</protein>
<dbReference type="AlphaFoldDB" id="A0AAN8RQC5"/>
<gene>
    <name evidence="2" type="ORF">TWF506_003482</name>
</gene>
<comment type="caution">
    <text evidence="2">The sequence shown here is derived from an EMBL/GenBank/DDBJ whole genome shotgun (WGS) entry which is preliminary data.</text>
</comment>
<dbReference type="InterPro" id="IPR009003">
    <property type="entry name" value="Peptidase_S1_PA"/>
</dbReference>
<reference evidence="2 3" key="1">
    <citation type="submission" date="2019-10" db="EMBL/GenBank/DDBJ databases">
        <authorList>
            <person name="Palmer J.M."/>
        </authorList>
    </citation>
    <scope>NUCLEOTIDE SEQUENCE [LARGE SCALE GENOMIC DNA]</scope>
    <source>
        <strain evidence="2 3">TWF506</strain>
    </source>
</reference>
<organism evidence="2 3">
    <name type="scientific">Arthrobotrys conoides</name>
    <dbReference type="NCBI Taxonomy" id="74498"/>
    <lineage>
        <taxon>Eukaryota</taxon>
        <taxon>Fungi</taxon>
        <taxon>Dikarya</taxon>
        <taxon>Ascomycota</taxon>
        <taxon>Pezizomycotina</taxon>
        <taxon>Orbiliomycetes</taxon>
        <taxon>Orbiliales</taxon>
        <taxon>Orbiliaceae</taxon>
        <taxon>Arthrobotrys</taxon>
    </lineage>
</organism>
<feature type="compositionally biased region" description="Basic and acidic residues" evidence="1">
    <location>
        <begin position="1"/>
        <end position="10"/>
    </location>
</feature>
<evidence type="ECO:0000313" key="3">
    <source>
        <dbReference type="Proteomes" id="UP001307849"/>
    </source>
</evidence>
<keyword evidence="3" id="KW-1185">Reference proteome</keyword>
<proteinExistence type="predicted"/>